<organism evidence="2 3">
    <name type="scientific">Crateriforma conspicua</name>
    <dbReference type="NCBI Taxonomy" id="2527996"/>
    <lineage>
        <taxon>Bacteria</taxon>
        <taxon>Pseudomonadati</taxon>
        <taxon>Planctomycetota</taxon>
        <taxon>Planctomycetia</taxon>
        <taxon>Planctomycetales</taxon>
        <taxon>Planctomycetaceae</taxon>
        <taxon>Crateriforma</taxon>
    </lineage>
</organism>
<feature type="compositionally biased region" description="Basic and acidic residues" evidence="1">
    <location>
        <begin position="38"/>
        <end position="48"/>
    </location>
</feature>
<dbReference type="RefSeq" id="WP_146411619.1">
    <property type="nucleotide sequence ID" value="NZ_SJPZ01000001.1"/>
</dbReference>
<evidence type="ECO:0000256" key="1">
    <source>
        <dbReference type="SAM" id="MobiDB-lite"/>
    </source>
</evidence>
<dbReference type="AlphaFoldDB" id="A0A5C6FR03"/>
<comment type="caution">
    <text evidence="2">The sequence shown here is derived from an EMBL/GenBank/DDBJ whole genome shotgun (WGS) entry which is preliminary data.</text>
</comment>
<gene>
    <name evidence="2" type="ORF">V7x_10540</name>
</gene>
<feature type="region of interest" description="Disordered" evidence="1">
    <location>
        <begin position="38"/>
        <end position="63"/>
    </location>
</feature>
<accession>A0A5C6FR03</accession>
<evidence type="ECO:0000313" key="2">
    <source>
        <dbReference type="EMBL" id="TWU65507.1"/>
    </source>
</evidence>
<proteinExistence type="predicted"/>
<reference evidence="2 3" key="1">
    <citation type="submission" date="2019-02" db="EMBL/GenBank/DDBJ databases">
        <title>Deep-cultivation of Planctomycetes and their phenomic and genomic characterization uncovers novel biology.</title>
        <authorList>
            <person name="Wiegand S."/>
            <person name="Jogler M."/>
            <person name="Boedeker C."/>
            <person name="Pinto D."/>
            <person name="Vollmers J."/>
            <person name="Rivas-Marin E."/>
            <person name="Kohn T."/>
            <person name="Peeters S.H."/>
            <person name="Heuer A."/>
            <person name="Rast P."/>
            <person name="Oberbeckmann S."/>
            <person name="Bunk B."/>
            <person name="Jeske O."/>
            <person name="Meyerdierks A."/>
            <person name="Storesund J.E."/>
            <person name="Kallscheuer N."/>
            <person name="Luecker S."/>
            <person name="Lage O.M."/>
            <person name="Pohl T."/>
            <person name="Merkel B.J."/>
            <person name="Hornburger P."/>
            <person name="Mueller R.-W."/>
            <person name="Bruemmer F."/>
            <person name="Labrenz M."/>
            <person name="Spormann A.M."/>
            <person name="Op Den Camp H."/>
            <person name="Overmann J."/>
            <person name="Amann R."/>
            <person name="Jetten M.S.M."/>
            <person name="Mascher T."/>
            <person name="Medema M.H."/>
            <person name="Devos D.P."/>
            <person name="Kaster A.-K."/>
            <person name="Ovreas L."/>
            <person name="Rohde M."/>
            <person name="Galperin M.Y."/>
            <person name="Jogler C."/>
        </authorList>
    </citation>
    <scope>NUCLEOTIDE SEQUENCE [LARGE SCALE GENOMIC DNA]</scope>
    <source>
        <strain evidence="2 3">V7</strain>
    </source>
</reference>
<name>A0A5C6FR03_9PLAN</name>
<sequence>MSRKKKPKTKCRQNDAANDLWDLVALLAAKRHLKEHYFNNHGNDENKTNESSARRPALRNGKV</sequence>
<evidence type="ECO:0000313" key="3">
    <source>
        <dbReference type="Proteomes" id="UP000316476"/>
    </source>
</evidence>
<dbReference type="Proteomes" id="UP000316476">
    <property type="component" value="Unassembled WGS sequence"/>
</dbReference>
<dbReference type="EMBL" id="SJPZ01000001">
    <property type="protein sequence ID" value="TWU65507.1"/>
    <property type="molecule type" value="Genomic_DNA"/>
</dbReference>
<protein>
    <submittedName>
        <fullName evidence="2">Uncharacterized protein</fullName>
    </submittedName>
</protein>